<evidence type="ECO:0000256" key="1">
    <source>
        <dbReference type="SAM" id="Phobius"/>
    </source>
</evidence>
<comment type="caution">
    <text evidence="2">The sequence shown here is derived from an EMBL/GenBank/DDBJ whole genome shotgun (WGS) entry which is preliminary data.</text>
</comment>
<dbReference type="EMBL" id="PPXG01000001">
    <property type="protein sequence ID" value="POH84592.1"/>
    <property type="molecule type" value="Genomic_DNA"/>
</dbReference>
<dbReference type="Proteomes" id="UP000237068">
    <property type="component" value="Unassembled WGS sequence"/>
</dbReference>
<organism evidence="2 3">
    <name type="scientific">Stutzerimonas stutzeri</name>
    <name type="common">Pseudomonas stutzeri</name>
    <dbReference type="NCBI Taxonomy" id="316"/>
    <lineage>
        <taxon>Bacteria</taxon>
        <taxon>Pseudomonadati</taxon>
        <taxon>Pseudomonadota</taxon>
        <taxon>Gammaproteobacteria</taxon>
        <taxon>Pseudomonadales</taxon>
        <taxon>Pseudomonadaceae</taxon>
        <taxon>Stutzerimonas</taxon>
    </lineage>
</organism>
<protein>
    <submittedName>
        <fullName evidence="2">MFS transporter</fullName>
    </submittedName>
</protein>
<keyword evidence="1" id="KW-0472">Membrane</keyword>
<keyword evidence="1" id="KW-0812">Transmembrane</keyword>
<proteinExistence type="predicted"/>
<dbReference type="OrthoDB" id="6074146at2"/>
<keyword evidence="1" id="KW-1133">Transmembrane helix</keyword>
<name>A0A2S4ATH7_STUST</name>
<feature type="transmembrane region" description="Helical" evidence="1">
    <location>
        <begin position="29"/>
        <end position="49"/>
    </location>
</feature>
<feature type="transmembrane region" description="Helical" evidence="1">
    <location>
        <begin position="6"/>
        <end position="22"/>
    </location>
</feature>
<evidence type="ECO:0000313" key="3">
    <source>
        <dbReference type="Proteomes" id="UP000237068"/>
    </source>
</evidence>
<accession>A0A2S4ATH7</accession>
<dbReference type="AlphaFoldDB" id="A0A2S4ATH7"/>
<feature type="transmembrane region" description="Helical" evidence="1">
    <location>
        <begin position="55"/>
        <end position="74"/>
    </location>
</feature>
<gene>
    <name evidence="2" type="ORF">CXK91_01070</name>
</gene>
<sequence length="414" mass="46141">MEALLILGGLLLIVAGFIWLISQAFSTSLLWGLGSLLPPLTLAFVFSHWRVARKALILSCLGVIPLIVGLSLLASRDAERLEAIFSLGWLPTQVQPELAMGVRGKLNGRKFAPQQGELINGVLTLREGQGFFARQEVTIRLHKLSEGALRVDVLPDDAAGALPEVEIAWLSHDQELPETRRLDRGYTLHLDLQPVAPNKLRGNFHLVLPPHYETSLTGVIELFTDRLRYLDGHVDRRYDSRDTVAFVIEDYLQRRHASRDVTLQSISPVTLPADELELEVEAQVKGKLQAFEVRLDKNEQGWHVRGDEYPSLAVPDVEATAPGRALEAVAAKKVPQSTSDRRLRFSMEQVLRTPDRYQHLLMRAHTERGGVAEGRFAGLDSEGNLIIRRIIRGPGEATYNLSPGEIVLLELIEP</sequence>
<evidence type="ECO:0000313" key="2">
    <source>
        <dbReference type="EMBL" id="POH84592.1"/>
    </source>
</evidence>
<dbReference type="RefSeq" id="WP_103454572.1">
    <property type="nucleotide sequence ID" value="NZ_JAMOHQ010000001.1"/>
</dbReference>
<reference evidence="2 3" key="1">
    <citation type="submission" date="2018-01" db="EMBL/GenBank/DDBJ databases">
        <title>Denitrification phenotypes of diverse strains of Pseudomonas stutzeri.</title>
        <authorList>
            <person name="Milligan D.A."/>
            <person name="Bergaust L."/>
            <person name="Bakken L.R."/>
            <person name="Frostegard A."/>
        </authorList>
    </citation>
    <scope>NUCLEOTIDE SEQUENCE [LARGE SCALE GENOMIC DNA]</scope>
    <source>
        <strain evidence="2 3">24a13</strain>
    </source>
</reference>